<accession>A0ABU7AIP6</accession>
<sequence>MKVVMSSECSLVGLQWEEHRKQSSVEVNVLLTHQDKGLAMCLLVPLPGPRPQGKHQICRQTRESFDCELIR</sequence>
<name>A0ABU7AIP6_9TELE</name>
<organism evidence="1 2">
    <name type="scientific">Ataeniobius toweri</name>
    <dbReference type="NCBI Taxonomy" id="208326"/>
    <lineage>
        <taxon>Eukaryota</taxon>
        <taxon>Metazoa</taxon>
        <taxon>Chordata</taxon>
        <taxon>Craniata</taxon>
        <taxon>Vertebrata</taxon>
        <taxon>Euteleostomi</taxon>
        <taxon>Actinopterygii</taxon>
        <taxon>Neopterygii</taxon>
        <taxon>Teleostei</taxon>
        <taxon>Neoteleostei</taxon>
        <taxon>Acanthomorphata</taxon>
        <taxon>Ovalentaria</taxon>
        <taxon>Atherinomorphae</taxon>
        <taxon>Cyprinodontiformes</taxon>
        <taxon>Goodeidae</taxon>
        <taxon>Ataeniobius</taxon>
    </lineage>
</organism>
<proteinExistence type="predicted"/>
<reference evidence="1 2" key="1">
    <citation type="submission" date="2021-07" db="EMBL/GenBank/DDBJ databases">
        <authorList>
            <person name="Palmer J.M."/>
        </authorList>
    </citation>
    <scope>NUCLEOTIDE SEQUENCE [LARGE SCALE GENOMIC DNA]</scope>
    <source>
        <strain evidence="1 2">AT_MEX2019</strain>
        <tissue evidence="1">Muscle</tissue>
    </source>
</reference>
<protein>
    <submittedName>
        <fullName evidence="1">Uncharacterized protein</fullName>
    </submittedName>
</protein>
<gene>
    <name evidence="1" type="ORF">ATANTOWER_023139</name>
</gene>
<evidence type="ECO:0000313" key="2">
    <source>
        <dbReference type="Proteomes" id="UP001345963"/>
    </source>
</evidence>
<comment type="caution">
    <text evidence="1">The sequence shown here is derived from an EMBL/GenBank/DDBJ whole genome shotgun (WGS) entry which is preliminary data.</text>
</comment>
<dbReference type="Proteomes" id="UP001345963">
    <property type="component" value="Unassembled WGS sequence"/>
</dbReference>
<keyword evidence="2" id="KW-1185">Reference proteome</keyword>
<evidence type="ECO:0000313" key="1">
    <source>
        <dbReference type="EMBL" id="MED6237339.1"/>
    </source>
</evidence>
<dbReference type="EMBL" id="JAHUTI010014953">
    <property type="protein sequence ID" value="MED6237339.1"/>
    <property type="molecule type" value="Genomic_DNA"/>
</dbReference>